<dbReference type="Pfam" id="PF03966">
    <property type="entry name" value="Trm112p"/>
    <property type="match status" value="1"/>
</dbReference>
<protein>
    <recommendedName>
        <fullName evidence="4">Multifunctional methyltransferase subunit TRM112-like protein</fullName>
    </recommendedName>
</protein>
<comment type="similarity">
    <text evidence="1">Belongs to the TRM112 family.</text>
</comment>
<dbReference type="GO" id="GO:0030488">
    <property type="term" value="P:tRNA methylation"/>
    <property type="evidence" value="ECO:0007669"/>
    <property type="project" value="TreeGrafter"/>
</dbReference>
<proteinExistence type="inferred from homology"/>
<keyword evidence="3" id="KW-1185">Reference proteome</keyword>
<comment type="caution">
    <text evidence="2">The sequence shown here is derived from an EMBL/GenBank/DDBJ whole genome shotgun (WGS) entry which is preliminary data.</text>
</comment>
<dbReference type="Gene3D" id="2.20.25.10">
    <property type="match status" value="1"/>
</dbReference>
<name>A0A9W7BNY2_9STRA</name>
<dbReference type="InterPro" id="IPR039127">
    <property type="entry name" value="Trm112"/>
</dbReference>
<evidence type="ECO:0008006" key="4">
    <source>
        <dbReference type="Google" id="ProtNLM"/>
    </source>
</evidence>
<dbReference type="InterPro" id="IPR005651">
    <property type="entry name" value="Trm112-like"/>
</dbReference>
<dbReference type="PANTHER" id="PTHR12773:SF0">
    <property type="entry name" value="MULTIFUNCTIONAL METHYLTRANSFERASE SUBUNIT TRM112-LIKE PROTEIN"/>
    <property type="match status" value="1"/>
</dbReference>
<organism evidence="2 3">
    <name type="scientific">Triparma strigata</name>
    <dbReference type="NCBI Taxonomy" id="1606541"/>
    <lineage>
        <taxon>Eukaryota</taxon>
        <taxon>Sar</taxon>
        <taxon>Stramenopiles</taxon>
        <taxon>Ochrophyta</taxon>
        <taxon>Bolidophyceae</taxon>
        <taxon>Parmales</taxon>
        <taxon>Triparmaceae</taxon>
        <taxon>Triparma</taxon>
    </lineage>
</organism>
<dbReference type="GO" id="GO:0046982">
    <property type="term" value="F:protein heterodimerization activity"/>
    <property type="evidence" value="ECO:0007669"/>
    <property type="project" value="InterPro"/>
</dbReference>
<evidence type="ECO:0000313" key="3">
    <source>
        <dbReference type="Proteomes" id="UP001165085"/>
    </source>
</evidence>
<evidence type="ECO:0000313" key="2">
    <source>
        <dbReference type="EMBL" id="GMH91921.1"/>
    </source>
</evidence>
<dbReference type="Proteomes" id="UP001165085">
    <property type="component" value="Unassembled WGS sequence"/>
</dbReference>
<sequence>MRLLTHNTLQSPLTSSYPLKITCTALRHIPSTPLTTDEGPYDFVRNLLENGKIEWDGVTGAREDLKDKIEELAVGDLQLPSSQPSPDSPDYTSTLKTLHILLLEVHVLEGTLIDKENGRAFKIDNGIPNMILLEDEIER</sequence>
<dbReference type="GO" id="GO:0070476">
    <property type="term" value="P:rRNA (guanine-N7)-methylation"/>
    <property type="evidence" value="ECO:0007669"/>
    <property type="project" value="TreeGrafter"/>
</dbReference>
<dbReference type="PANTHER" id="PTHR12773">
    <property type="entry name" value="UPF0315 PROTEIN-RELATED"/>
    <property type="match status" value="1"/>
</dbReference>
<reference evidence="3" key="1">
    <citation type="journal article" date="2023" name="Commun. Biol.">
        <title>Genome analysis of Parmales, the sister group of diatoms, reveals the evolutionary specialization of diatoms from phago-mixotrophs to photoautotrophs.</title>
        <authorList>
            <person name="Ban H."/>
            <person name="Sato S."/>
            <person name="Yoshikawa S."/>
            <person name="Yamada K."/>
            <person name="Nakamura Y."/>
            <person name="Ichinomiya M."/>
            <person name="Sato N."/>
            <person name="Blanc-Mathieu R."/>
            <person name="Endo H."/>
            <person name="Kuwata A."/>
            <person name="Ogata H."/>
        </authorList>
    </citation>
    <scope>NUCLEOTIDE SEQUENCE [LARGE SCALE GENOMIC DNA]</scope>
    <source>
        <strain evidence="3">NIES 3701</strain>
    </source>
</reference>
<gene>
    <name evidence="2" type="ORF">TrST_g2640</name>
</gene>
<dbReference type="OrthoDB" id="2187549at2759"/>
<accession>A0A9W7BNY2</accession>
<dbReference type="AlphaFoldDB" id="A0A9W7BNY2"/>
<dbReference type="EMBL" id="BRXY01000392">
    <property type="protein sequence ID" value="GMH91921.1"/>
    <property type="molecule type" value="Genomic_DNA"/>
</dbReference>
<evidence type="ECO:0000256" key="1">
    <source>
        <dbReference type="ARBA" id="ARBA00007980"/>
    </source>
</evidence>